<protein>
    <recommendedName>
        <fullName evidence="2">histidine kinase</fullName>
        <ecNumber evidence="2">2.7.13.3</ecNumber>
    </recommendedName>
</protein>
<dbReference type="Pfam" id="PF02518">
    <property type="entry name" value="HATPase_c"/>
    <property type="match status" value="1"/>
</dbReference>
<accession>A0A2I8VPE7</accession>
<dbReference type="InterPro" id="IPR005467">
    <property type="entry name" value="His_kinase_dom"/>
</dbReference>
<dbReference type="PRINTS" id="PR00344">
    <property type="entry name" value="BCTRLSENSOR"/>
</dbReference>
<evidence type="ECO:0000256" key="4">
    <source>
        <dbReference type="ARBA" id="ARBA00022777"/>
    </source>
</evidence>
<comment type="catalytic activity">
    <reaction evidence="1">
        <text>ATP + protein L-histidine = ADP + protein N-phospho-L-histidine.</text>
        <dbReference type="EC" id="2.7.13.3"/>
    </reaction>
</comment>
<reference evidence="7 8" key="1">
    <citation type="submission" date="2018-01" db="EMBL/GenBank/DDBJ databases">
        <title>Complete genome sequence of Salinigranum rubrum GX10T, an extremely halophilic archaeon isolated from a marine solar saltern.</title>
        <authorList>
            <person name="Han S."/>
        </authorList>
    </citation>
    <scope>NUCLEOTIDE SEQUENCE [LARGE SCALE GENOMIC DNA]</scope>
    <source>
        <strain evidence="7 8">GX10</strain>
    </source>
</reference>
<proteinExistence type="predicted"/>
<dbReference type="SUPFAM" id="SSF55874">
    <property type="entry name" value="ATPase domain of HSP90 chaperone/DNA topoisomerase II/histidine kinase"/>
    <property type="match status" value="1"/>
</dbReference>
<evidence type="ECO:0000256" key="1">
    <source>
        <dbReference type="ARBA" id="ARBA00000085"/>
    </source>
</evidence>
<organism evidence="7 8">
    <name type="scientific">Salinigranum rubrum</name>
    <dbReference type="NCBI Taxonomy" id="755307"/>
    <lineage>
        <taxon>Archaea</taxon>
        <taxon>Methanobacteriati</taxon>
        <taxon>Methanobacteriota</taxon>
        <taxon>Stenosarchaea group</taxon>
        <taxon>Halobacteria</taxon>
        <taxon>Halobacteriales</taxon>
        <taxon>Haloferacaceae</taxon>
        <taxon>Salinigranum</taxon>
    </lineage>
</organism>
<dbReference type="SMART" id="SM00387">
    <property type="entry name" value="HATPase_c"/>
    <property type="match status" value="1"/>
</dbReference>
<dbReference type="InterPro" id="IPR036890">
    <property type="entry name" value="HATPase_C_sf"/>
</dbReference>
<dbReference type="Gene3D" id="3.30.565.10">
    <property type="entry name" value="Histidine kinase-like ATPase, C-terminal domain"/>
    <property type="match status" value="1"/>
</dbReference>
<dbReference type="InterPro" id="IPR004358">
    <property type="entry name" value="Sig_transdc_His_kin-like_C"/>
</dbReference>
<keyword evidence="3" id="KW-0808">Transferase</keyword>
<evidence type="ECO:0000256" key="2">
    <source>
        <dbReference type="ARBA" id="ARBA00012438"/>
    </source>
</evidence>
<dbReference type="PANTHER" id="PTHR43711">
    <property type="entry name" value="TWO-COMPONENT HISTIDINE KINASE"/>
    <property type="match status" value="1"/>
</dbReference>
<dbReference type="GO" id="GO:0000160">
    <property type="term" value="P:phosphorelay signal transduction system"/>
    <property type="evidence" value="ECO:0007669"/>
    <property type="project" value="UniProtKB-KW"/>
</dbReference>
<keyword evidence="8" id="KW-1185">Reference proteome</keyword>
<sequence>MQALDRAAELLDHLQTLAREEKETLDPEPTDLRTVTEAAWCVVETDGAELGVEGDTTIVADRSRFQELLENLFTNAVAHVGTDVTVRVGPLEDGGFYVADDGPGIAEDDRDDVFEMGYSTSPDGMGFGLAICEQIANAHGWVIEVDSGSDGGARFEISAVDRCNGVSPDSV</sequence>
<evidence type="ECO:0000313" key="7">
    <source>
        <dbReference type="EMBL" id="AUV83801.1"/>
    </source>
</evidence>
<dbReference type="InterPro" id="IPR003594">
    <property type="entry name" value="HATPase_dom"/>
</dbReference>
<evidence type="ECO:0000256" key="3">
    <source>
        <dbReference type="ARBA" id="ARBA00022679"/>
    </source>
</evidence>
<keyword evidence="5" id="KW-0902">Two-component regulatory system</keyword>
<evidence type="ECO:0000256" key="5">
    <source>
        <dbReference type="ARBA" id="ARBA00023012"/>
    </source>
</evidence>
<dbReference type="PROSITE" id="PS50109">
    <property type="entry name" value="HIS_KIN"/>
    <property type="match status" value="1"/>
</dbReference>
<evidence type="ECO:0000313" key="8">
    <source>
        <dbReference type="Proteomes" id="UP000236584"/>
    </source>
</evidence>
<dbReference type="PANTHER" id="PTHR43711:SF1">
    <property type="entry name" value="HISTIDINE KINASE 1"/>
    <property type="match status" value="1"/>
</dbReference>
<name>A0A2I8VPE7_9EURY</name>
<dbReference type="Proteomes" id="UP000236584">
    <property type="component" value="Chromosome"/>
</dbReference>
<dbReference type="KEGG" id="srub:C2R22_20910"/>
<feature type="domain" description="Histidine kinase" evidence="6">
    <location>
        <begin position="1"/>
        <end position="158"/>
    </location>
</feature>
<dbReference type="InterPro" id="IPR050736">
    <property type="entry name" value="Sensor_HK_Regulatory"/>
</dbReference>
<gene>
    <name evidence="7" type="ORF">C2R22_20910</name>
</gene>
<dbReference type="GO" id="GO:0004673">
    <property type="term" value="F:protein histidine kinase activity"/>
    <property type="evidence" value="ECO:0007669"/>
    <property type="project" value="UniProtKB-EC"/>
</dbReference>
<dbReference type="EC" id="2.7.13.3" evidence="2"/>
<dbReference type="EMBL" id="CP026309">
    <property type="protein sequence ID" value="AUV83801.1"/>
    <property type="molecule type" value="Genomic_DNA"/>
</dbReference>
<keyword evidence="4 7" id="KW-0418">Kinase</keyword>
<evidence type="ECO:0000259" key="6">
    <source>
        <dbReference type="PROSITE" id="PS50109"/>
    </source>
</evidence>
<dbReference type="AlphaFoldDB" id="A0A2I8VPE7"/>